<organism evidence="1 2">
    <name type="scientific">Pedobacter frigoris</name>
    <dbReference type="NCBI Taxonomy" id="2571272"/>
    <lineage>
        <taxon>Bacteria</taxon>
        <taxon>Pseudomonadati</taxon>
        <taxon>Bacteroidota</taxon>
        <taxon>Sphingobacteriia</taxon>
        <taxon>Sphingobacteriales</taxon>
        <taxon>Sphingobacteriaceae</taxon>
        <taxon>Pedobacter</taxon>
    </lineage>
</organism>
<dbReference type="AlphaFoldDB" id="A0A4U1CI79"/>
<accession>A0A4U1CI79</accession>
<evidence type="ECO:0000313" key="1">
    <source>
        <dbReference type="EMBL" id="TKC04357.1"/>
    </source>
</evidence>
<dbReference type="OrthoDB" id="8447461at2"/>
<evidence type="ECO:0000313" key="2">
    <source>
        <dbReference type="Proteomes" id="UP000307244"/>
    </source>
</evidence>
<sequence length="250" mass="29340">MAKQPRLAENIVPEKKIRSGVPQEERAIPKPIVKPALTRFTFSLQYFKQIKYFEIGQQQQAWYISLIDRLQELSSKTREVFLRDITEKQNFRYHEIDWNGTNVPIKREDLNWIDTAYLYNKEEYPFVQFHISLALGRVVGFWDENHVFQIVLLDPLHNIQPSKRYAYKVDDTHFMSSQISSLLVDIQKIKAKIKEGCSCETCLEIKKIPTKINMTNLLIAHLDDSYLEKIEGSTLHIEQILELGLLSIEE</sequence>
<dbReference type="EMBL" id="SWBQ01000005">
    <property type="protein sequence ID" value="TKC04357.1"/>
    <property type="molecule type" value="Genomic_DNA"/>
</dbReference>
<comment type="caution">
    <text evidence="1">The sequence shown here is derived from an EMBL/GenBank/DDBJ whole genome shotgun (WGS) entry which is preliminary data.</text>
</comment>
<dbReference type="RefSeq" id="WP_136837350.1">
    <property type="nucleotide sequence ID" value="NZ_SWBQ01000005.1"/>
</dbReference>
<name>A0A4U1CI79_9SPHI</name>
<dbReference type="Proteomes" id="UP000307244">
    <property type="component" value="Unassembled WGS sequence"/>
</dbReference>
<protein>
    <submittedName>
        <fullName evidence="1">Uncharacterized protein</fullName>
    </submittedName>
</protein>
<proteinExistence type="predicted"/>
<keyword evidence="2" id="KW-1185">Reference proteome</keyword>
<reference evidence="1 2" key="1">
    <citation type="submission" date="2019-04" db="EMBL/GenBank/DDBJ databases">
        <title>Pedobacter sp. RP-3-15 sp. nov., isolated from Arctic soil.</title>
        <authorList>
            <person name="Dahal R.H."/>
            <person name="Kim D.-U."/>
        </authorList>
    </citation>
    <scope>NUCLEOTIDE SEQUENCE [LARGE SCALE GENOMIC DNA]</scope>
    <source>
        <strain evidence="1 2">RP-3-15</strain>
    </source>
</reference>
<gene>
    <name evidence="1" type="ORF">FA047_17385</name>
</gene>